<organism evidence="2 3">
    <name type="scientific">Agrobacterium deltaense NCPPB 1641</name>
    <dbReference type="NCBI Taxonomy" id="1183425"/>
    <lineage>
        <taxon>Bacteria</taxon>
        <taxon>Pseudomonadati</taxon>
        <taxon>Pseudomonadota</taxon>
        <taxon>Alphaproteobacteria</taxon>
        <taxon>Hyphomicrobiales</taxon>
        <taxon>Rhizobiaceae</taxon>
        <taxon>Rhizobium/Agrobacterium group</taxon>
        <taxon>Agrobacterium</taxon>
    </lineage>
</organism>
<dbReference type="EMBL" id="FCNP01000050">
    <property type="protein sequence ID" value="CVI63980.1"/>
    <property type="molecule type" value="Genomic_DNA"/>
</dbReference>
<sequence length="133" mass="14987">MTQRKIKYIDGGSPEYWRQRTEGFRLIREAERAHECVMKAPMYISGGYDEDGDIIPVENLGAWDAMDEAIRAIEAHETAIDILVAQRRTEIGAWRLNAVIRELNRGDDDHDFGYGFIDGPEDDDQQSAGADAG</sequence>
<dbReference type="AlphaFoldDB" id="A0A1S7UAN0"/>
<gene>
    <name evidence="2" type="ORF">AGR7A_pAt30056</name>
</gene>
<feature type="region of interest" description="Disordered" evidence="1">
    <location>
        <begin position="113"/>
        <end position="133"/>
    </location>
</feature>
<protein>
    <submittedName>
        <fullName evidence="2">Uncharacterized protein</fullName>
    </submittedName>
</protein>
<accession>A0A1S7UAN0</accession>
<evidence type="ECO:0000313" key="2">
    <source>
        <dbReference type="EMBL" id="CVI63980.1"/>
    </source>
</evidence>
<evidence type="ECO:0000313" key="3">
    <source>
        <dbReference type="Proteomes" id="UP000192140"/>
    </source>
</evidence>
<evidence type="ECO:0000256" key="1">
    <source>
        <dbReference type="SAM" id="MobiDB-lite"/>
    </source>
</evidence>
<comment type="caution">
    <text evidence="2">The sequence shown here is derived from an EMBL/GenBank/DDBJ whole genome shotgun (WGS) entry which is preliminary data.</text>
</comment>
<dbReference type="Proteomes" id="UP000192140">
    <property type="component" value="Unassembled WGS sequence"/>
</dbReference>
<reference evidence="2" key="1">
    <citation type="submission" date="2016-01" db="EMBL/GenBank/DDBJ databases">
        <authorList>
            <person name="Regsiter A."/>
            <person name="william w."/>
        </authorList>
    </citation>
    <scope>NUCLEOTIDE SEQUENCE</scope>
    <source>
        <strain evidence="2">NCPPB 1641</strain>
    </source>
</reference>
<name>A0A1S7UAN0_9HYPH</name>
<keyword evidence="3" id="KW-1185">Reference proteome</keyword>
<proteinExistence type="predicted"/>
<dbReference type="RefSeq" id="WP_080855303.1">
    <property type="nucleotide sequence ID" value="NZ_LT009777.1"/>
</dbReference>